<keyword evidence="1" id="KW-0812">Transmembrane</keyword>
<evidence type="ECO:0008006" key="4">
    <source>
        <dbReference type="Google" id="ProtNLM"/>
    </source>
</evidence>
<evidence type="ECO:0000256" key="1">
    <source>
        <dbReference type="SAM" id="Phobius"/>
    </source>
</evidence>
<comment type="caution">
    <text evidence="2">The sequence shown here is derived from an EMBL/GenBank/DDBJ whole genome shotgun (WGS) entry which is preliminary data.</text>
</comment>
<protein>
    <recommendedName>
        <fullName evidence="4">Prepilin peptidase</fullName>
    </recommendedName>
</protein>
<keyword evidence="3" id="KW-1185">Reference proteome</keyword>
<keyword evidence="1" id="KW-0472">Membrane</keyword>
<accession>A0ABP7LRA7</accession>
<name>A0ABP7LRA7_9ACTN</name>
<keyword evidence="1" id="KW-1133">Transmembrane helix</keyword>
<dbReference type="Proteomes" id="UP001501000">
    <property type="component" value="Unassembled WGS sequence"/>
</dbReference>
<reference evidence="3" key="1">
    <citation type="journal article" date="2019" name="Int. J. Syst. Evol. Microbiol.">
        <title>The Global Catalogue of Microorganisms (GCM) 10K type strain sequencing project: providing services to taxonomists for standard genome sequencing and annotation.</title>
        <authorList>
            <consortium name="The Broad Institute Genomics Platform"/>
            <consortium name="The Broad Institute Genome Sequencing Center for Infectious Disease"/>
            <person name="Wu L."/>
            <person name="Ma J."/>
        </authorList>
    </citation>
    <scope>NUCLEOTIDE SEQUENCE [LARGE SCALE GENOMIC DNA]</scope>
    <source>
        <strain evidence="3">JCM 16956</strain>
    </source>
</reference>
<evidence type="ECO:0000313" key="2">
    <source>
        <dbReference type="EMBL" id="GAA3904488.1"/>
    </source>
</evidence>
<sequence>MFSPAFLGTIAAAFLVLASLAELAARAVRGQTSAPIGHPLLVVALSLGAGAGITYVAG</sequence>
<proteinExistence type="predicted"/>
<gene>
    <name evidence="2" type="ORF">GCM10022244_13350</name>
</gene>
<organism evidence="2 3">
    <name type="scientific">Streptomyces gulbargensis</name>
    <dbReference type="NCBI Taxonomy" id="364901"/>
    <lineage>
        <taxon>Bacteria</taxon>
        <taxon>Bacillati</taxon>
        <taxon>Actinomycetota</taxon>
        <taxon>Actinomycetes</taxon>
        <taxon>Kitasatosporales</taxon>
        <taxon>Streptomycetaceae</taxon>
        <taxon>Streptomyces</taxon>
    </lineage>
</organism>
<dbReference type="EMBL" id="BAABAJ010000003">
    <property type="protein sequence ID" value="GAA3904488.1"/>
    <property type="molecule type" value="Genomic_DNA"/>
</dbReference>
<evidence type="ECO:0000313" key="3">
    <source>
        <dbReference type="Proteomes" id="UP001501000"/>
    </source>
</evidence>
<dbReference type="RefSeq" id="WP_345279444.1">
    <property type="nucleotide sequence ID" value="NZ_BAABAJ010000003.1"/>
</dbReference>
<feature type="transmembrane region" description="Helical" evidence="1">
    <location>
        <begin position="40"/>
        <end position="57"/>
    </location>
</feature>